<dbReference type="SUPFAM" id="SSF52540">
    <property type="entry name" value="P-loop containing nucleoside triphosphate hydrolases"/>
    <property type="match status" value="1"/>
</dbReference>
<organism evidence="2 3">
    <name type="scientific">Iodobacter fluviatilis</name>
    <dbReference type="NCBI Taxonomy" id="537"/>
    <lineage>
        <taxon>Bacteria</taxon>
        <taxon>Pseudomonadati</taxon>
        <taxon>Pseudomonadota</taxon>
        <taxon>Betaproteobacteria</taxon>
        <taxon>Neisseriales</taxon>
        <taxon>Chitinibacteraceae</taxon>
        <taxon>Iodobacter</taxon>
    </lineage>
</organism>
<accession>A0A7G3GFJ0</accession>
<gene>
    <name evidence="2" type="ORF">C1H71_20725</name>
</gene>
<keyword evidence="2" id="KW-0614">Plasmid</keyword>
<feature type="domain" description="AAA" evidence="1">
    <location>
        <begin position="2"/>
        <end position="106"/>
    </location>
</feature>
<dbReference type="InterPro" id="IPR050678">
    <property type="entry name" value="DNA_Partitioning_ATPase"/>
</dbReference>
<evidence type="ECO:0000259" key="1">
    <source>
        <dbReference type="Pfam" id="PF13614"/>
    </source>
</evidence>
<dbReference type="InterPro" id="IPR025669">
    <property type="entry name" value="AAA_dom"/>
</dbReference>
<dbReference type="Gene3D" id="3.40.50.300">
    <property type="entry name" value="P-loop containing nucleotide triphosphate hydrolases"/>
    <property type="match status" value="1"/>
</dbReference>
<name>A0A7G3GFJ0_9NEIS</name>
<reference evidence="2 3" key="1">
    <citation type="submission" date="2018-01" db="EMBL/GenBank/DDBJ databases">
        <title>Genome sequence of Iodobacter sp. strain PCH194 isolated from Indian Trans-Himalaya.</title>
        <authorList>
            <person name="Kumar V."/>
            <person name="Thakur V."/>
            <person name="Kumar S."/>
            <person name="Singh D."/>
        </authorList>
    </citation>
    <scope>NUCLEOTIDE SEQUENCE [LARGE SCALE GENOMIC DNA]</scope>
    <source>
        <strain evidence="2 3">PCH194</strain>
        <plasmid evidence="2 3">pl1</plasmid>
    </source>
</reference>
<protein>
    <recommendedName>
        <fullName evidence="1">AAA domain-containing protein</fullName>
    </recommendedName>
</protein>
<dbReference type="Proteomes" id="UP000515917">
    <property type="component" value="Plasmid pl1"/>
</dbReference>
<dbReference type="EMBL" id="CP025783">
    <property type="protein sequence ID" value="QBC45964.1"/>
    <property type="molecule type" value="Genomic_DNA"/>
</dbReference>
<dbReference type="Pfam" id="PF13614">
    <property type="entry name" value="AAA_31"/>
    <property type="match status" value="1"/>
</dbReference>
<dbReference type="InterPro" id="IPR027417">
    <property type="entry name" value="P-loop_NTPase"/>
</dbReference>
<dbReference type="PANTHER" id="PTHR13696">
    <property type="entry name" value="P-LOOP CONTAINING NUCLEOSIDE TRIPHOSPHATE HYDROLASE"/>
    <property type="match status" value="1"/>
</dbReference>
<evidence type="ECO:0000313" key="3">
    <source>
        <dbReference type="Proteomes" id="UP000515917"/>
    </source>
</evidence>
<dbReference type="AlphaFoldDB" id="A0A7G3GFJ0"/>
<evidence type="ECO:0000313" key="2">
    <source>
        <dbReference type="EMBL" id="QBC45964.1"/>
    </source>
</evidence>
<dbReference type="KEGG" id="ifl:C1H71_20725"/>
<proteinExistence type="predicted"/>
<geneLocation type="plasmid" evidence="2 3">
    <name>pl1</name>
</geneLocation>
<dbReference type="PANTHER" id="PTHR13696:SF99">
    <property type="entry name" value="COBYRINIC ACID AC-DIAMIDE SYNTHASE"/>
    <property type="match status" value="1"/>
</dbReference>
<sequence length="107" mass="12169">MLQRGMTVLVIDLDPQSNSSTTLSPTNPKKLNYTAVTLIQRPDIRIDECIYDSIFPGVFILPMVMKMRELEIELWRKDTDLIAMQLAKIKEGTYDIILIDCPPNLGS</sequence>
<keyword evidence="3" id="KW-1185">Reference proteome</keyword>